<dbReference type="InterPro" id="IPR024747">
    <property type="entry name" value="Pyridox_Oxase-rel"/>
</dbReference>
<accession>A0ABP8UDG6</accession>
<protein>
    <submittedName>
        <fullName evidence="2">Pyridoxamine 5'-phosphate oxidase family protein</fullName>
    </submittedName>
</protein>
<evidence type="ECO:0000313" key="3">
    <source>
        <dbReference type="Proteomes" id="UP001501442"/>
    </source>
</evidence>
<evidence type="ECO:0000313" key="2">
    <source>
        <dbReference type="EMBL" id="GAA4629352.1"/>
    </source>
</evidence>
<proteinExistence type="predicted"/>
<comment type="caution">
    <text evidence="2">The sequence shown here is derived from an EMBL/GenBank/DDBJ whole genome shotgun (WGS) entry which is preliminary data.</text>
</comment>
<reference evidence="3" key="1">
    <citation type="journal article" date="2019" name="Int. J. Syst. Evol. Microbiol.">
        <title>The Global Catalogue of Microorganisms (GCM) 10K type strain sequencing project: providing services to taxonomists for standard genome sequencing and annotation.</title>
        <authorList>
            <consortium name="The Broad Institute Genomics Platform"/>
            <consortium name="The Broad Institute Genome Sequencing Center for Infectious Disease"/>
            <person name="Wu L."/>
            <person name="Ma J."/>
        </authorList>
    </citation>
    <scope>NUCLEOTIDE SEQUENCE [LARGE SCALE GENOMIC DNA]</scope>
    <source>
        <strain evidence="3">JCM 17939</strain>
    </source>
</reference>
<dbReference type="RefSeq" id="WP_345433391.1">
    <property type="nucleotide sequence ID" value="NZ_BAABHK010000007.1"/>
</dbReference>
<name>A0ABP8UDG6_9ACTN</name>
<dbReference type="Proteomes" id="UP001501442">
    <property type="component" value="Unassembled WGS sequence"/>
</dbReference>
<gene>
    <name evidence="2" type="ORF">GCM10023196_049750</name>
</gene>
<feature type="region of interest" description="Disordered" evidence="1">
    <location>
        <begin position="132"/>
        <end position="154"/>
    </location>
</feature>
<dbReference type="Pfam" id="PF12900">
    <property type="entry name" value="Pyridox_ox_2"/>
    <property type="match status" value="1"/>
</dbReference>
<dbReference type="InterPro" id="IPR012349">
    <property type="entry name" value="Split_barrel_FMN-bd"/>
</dbReference>
<organism evidence="2 3">
    <name type="scientific">Actinoallomurus vinaceus</name>
    <dbReference type="NCBI Taxonomy" id="1080074"/>
    <lineage>
        <taxon>Bacteria</taxon>
        <taxon>Bacillati</taxon>
        <taxon>Actinomycetota</taxon>
        <taxon>Actinomycetes</taxon>
        <taxon>Streptosporangiales</taxon>
        <taxon>Thermomonosporaceae</taxon>
        <taxon>Actinoallomurus</taxon>
    </lineage>
</organism>
<keyword evidence="3" id="KW-1185">Reference proteome</keyword>
<dbReference type="EMBL" id="BAABHK010000007">
    <property type="protein sequence ID" value="GAA4629352.1"/>
    <property type="molecule type" value="Genomic_DNA"/>
</dbReference>
<dbReference type="Gene3D" id="2.30.110.10">
    <property type="entry name" value="Electron Transport, Fmn-binding Protein, Chain A"/>
    <property type="match status" value="1"/>
</dbReference>
<dbReference type="SUPFAM" id="SSF50475">
    <property type="entry name" value="FMN-binding split barrel"/>
    <property type="match status" value="1"/>
</dbReference>
<sequence length="154" mass="16585">MTHDAGAAQPLDRDTCLRLLRSVVIGRVAWADDDGRVVVLPVNFITDGDDIAFRTSEGGKLSAAREGRLFSFEADDVEPGLRTGWSVLVSGTAQVVADSAVVDRLEHSPLAPWSPMPASCFVRLRPDQTTGRRLPLHPGGVTRERIGPEGDIPC</sequence>
<evidence type="ECO:0000256" key="1">
    <source>
        <dbReference type="SAM" id="MobiDB-lite"/>
    </source>
</evidence>